<keyword evidence="3" id="KW-1185">Reference proteome</keyword>
<name>A0A1J1INJ5_9DIPT</name>
<dbReference type="AlphaFoldDB" id="A0A1J1INJ5"/>
<evidence type="ECO:0000313" key="3">
    <source>
        <dbReference type="Proteomes" id="UP000183832"/>
    </source>
</evidence>
<keyword evidence="1" id="KW-0472">Membrane</keyword>
<reference evidence="2 3" key="1">
    <citation type="submission" date="2015-04" db="EMBL/GenBank/DDBJ databases">
        <authorList>
            <person name="Syromyatnikov M.Y."/>
            <person name="Popov V.N."/>
        </authorList>
    </citation>
    <scope>NUCLEOTIDE SEQUENCE [LARGE SCALE GENOMIC DNA]</scope>
</reference>
<dbReference type="EMBL" id="CVRI01000056">
    <property type="protein sequence ID" value="CRL01797.1"/>
    <property type="molecule type" value="Genomic_DNA"/>
</dbReference>
<organism evidence="2 3">
    <name type="scientific">Clunio marinus</name>
    <dbReference type="NCBI Taxonomy" id="568069"/>
    <lineage>
        <taxon>Eukaryota</taxon>
        <taxon>Metazoa</taxon>
        <taxon>Ecdysozoa</taxon>
        <taxon>Arthropoda</taxon>
        <taxon>Hexapoda</taxon>
        <taxon>Insecta</taxon>
        <taxon>Pterygota</taxon>
        <taxon>Neoptera</taxon>
        <taxon>Endopterygota</taxon>
        <taxon>Diptera</taxon>
        <taxon>Nematocera</taxon>
        <taxon>Chironomoidea</taxon>
        <taxon>Chironomidae</taxon>
        <taxon>Clunio</taxon>
    </lineage>
</organism>
<keyword evidence="1" id="KW-1133">Transmembrane helix</keyword>
<evidence type="ECO:0000313" key="2">
    <source>
        <dbReference type="EMBL" id="CRL01797.1"/>
    </source>
</evidence>
<sequence length="47" mass="5415">MTLRNSIHISTIHIVAIIVIIHYIIIEYRGFGLKASIRQCFARDFGI</sequence>
<protein>
    <submittedName>
        <fullName evidence="2">CLUMA_CG015013, isoform A</fullName>
    </submittedName>
</protein>
<gene>
    <name evidence="2" type="ORF">CLUMA_CG015013</name>
</gene>
<evidence type="ECO:0000256" key="1">
    <source>
        <dbReference type="SAM" id="Phobius"/>
    </source>
</evidence>
<proteinExistence type="predicted"/>
<keyword evidence="1" id="KW-0812">Transmembrane</keyword>
<feature type="transmembrane region" description="Helical" evidence="1">
    <location>
        <begin position="6"/>
        <end position="26"/>
    </location>
</feature>
<accession>A0A1J1INJ5</accession>
<dbReference type="Proteomes" id="UP000183832">
    <property type="component" value="Unassembled WGS sequence"/>
</dbReference>